<dbReference type="EMBL" id="JBJURJ010000006">
    <property type="protein sequence ID" value="MFM9328836.1"/>
    <property type="molecule type" value="Genomic_DNA"/>
</dbReference>
<reference evidence="1" key="1">
    <citation type="submission" date="2024-12" db="EMBL/GenBank/DDBJ databases">
        <authorList>
            <person name="Wu N."/>
        </authorList>
    </citation>
    <scope>NUCLEOTIDE SEQUENCE</scope>
    <source>
        <strain evidence="1">P15</strain>
    </source>
</reference>
<dbReference type="Proteomes" id="UP001631969">
    <property type="component" value="Unassembled WGS sequence"/>
</dbReference>
<evidence type="ECO:0000313" key="2">
    <source>
        <dbReference type="Proteomes" id="UP001631969"/>
    </source>
</evidence>
<proteinExistence type="predicted"/>
<name>A0ACC7NVQ6_9BACL</name>
<protein>
    <submittedName>
        <fullName evidence="1">YbhN family protein</fullName>
    </submittedName>
</protein>
<sequence>MKKKLLNVLKVVVLVATVYFIVVNLKMRPMDIVDYLLQAKSFFYLALSIFVVFLAVQAWIWVQILNDSGKQISSYRGLVIYMTSQFAKYLPGGFWNLVGRVYLTSKHGVVLGTQMTAILYENMMLGIVSVIYGIILLYSFHFIFLPVLLAVAVLLPIAYFFYEPVRVFSQKMIHKLSKRFRGMELSLPRERFFLYLSYYFLSHLLQGIAFWLLLQTFGVESVNIVTAAGIFAVSWLIGLISPLPGGIGIREGALVFLLSFQVPVPVATQISIITRIWNLMGELVLFTLLNSIDLIRKRMAA</sequence>
<keyword evidence="2" id="KW-1185">Reference proteome</keyword>
<evidence type="ECO:0000313" key="1">
    <source>
        <dbReference type="EMBL" id="MFM9328836.1"/>
    </source>
</evidence>
<organism evidence="1 2">
    <name type="scientific">Paenibacillus mesotrionivorans</name>
    <dbReference type="NCBI Taxonomy" id="3160968"/>
    <lineage>
        <taxon>Bacteria</taxon>
        <taxon>Bacillati</taxon>
        <taxon>Bacillota</taxon>
        <taxon>Bacilli</taxon>
        <taxon>Bacillales</taxon>
        <taxon>Paenibacillaceae</taxon>
        <taxon>Paenibacillus</taxon>
    </lineage>
</organism>
<gene>
    <name evidence="1" type="ORF">ACI1P1_11090</name>
</gene>
<comment type="caution">
    <text evidence="1">The sequence shown here is derived from an EMBL/GenBank/DDBJ whole genome shotgun (WGS) entry which is preliminary data.</text>
</comment>
<accession>A0ACC7NVQ6</accession>